<evidence type="ECO:0000313" key="5">
    <source>
        <dbReference type="Proteomes" id="UP000705867"/>
    </source>
</evidence>
<keyword evidence="2" id="KW-0812">Transmembrane</keyword>
<keyword evidence="2" id="KW-0472">Membrane</keyword>
<keyword evidence="4" id="KW-0255">Endonuclease</keyword>
<proteinExistence type="predicted"/>
<keyword evidence="2" id="KW-1133">Transmembrane helix</keyword>
<dbReference type="EMBL" id="JAIOIV010000101">
    <property type="protein sequence ID" value="MBZ0157021.1"/>
    <property type="molecule type" value="Genomic_DNA"/>
</dbReference>
<dbReference type="SUPFAM" id="SSF56219">
    <property type="entry name" value="DNase I-like"/>
    <property type="match status" value="1"/>
</dbReference>
<evidence type="ECO:0000313" key="4">
    <source>
        <dbReference type="EMBL" id="MBZ0157021.1"/>
    </source>
</evidence>
<dbReference type="Pfam" id="PF03372">
    <property type="entry name" value="Exo_endo_phos"/>
    <property type="match status" value="1"/>
</dbReference>
<comment type="caution">
    <text evidence="4">The sequence shown here is derived from an EMBL/GenBank/DDBJ whole genome shotgun (WGS) entry which is preliminary data.</text>
</comment>
<feature type="region of interest" description="Disordered" evidence="1">
    <location>
        <begin position="329"/>
        <end position="354"/>
    </location>
</feature>
<feature type="transmembrane region" description="Helical" evidence="2">
    <location>
        <begin position="69"/>
        <end position="89"/>
    </location>
</feature>
<dbReference type="Gene3D" id="3.60.10.10">
    <property type="entry name" value="Endonuclease/exonuclease/phosphatase"/>
    <property type="match status" value="1"/>
</dbReference>
<dbReference type="InterPro" id="IPR005135">
    <property type="entry name" value="Endo/exonuclease/phosphatase"/>
</dbReference>
<name>A0A953LXJ0_9BACT</name>
<feature type="domain" description="Endonuclease/exonuclease/phosphatase" evidence="3">
    <location>
        <begin position="112"/>
        <end position="316"/>
    </location>
</feature>
<dbReference type="Proteomes" id="UP000705867">
    <property type="component" value="Unassembled WGS sequence"/>
</dbReference>
<evidence type="ECO:0000256" key="1">
    <source>
        <dbReference type="SAM" id="MobiDB-lite"/>
    </source>
</evidence>
<protein>
    <submittedName>
        <fullName evidence="4">Endonuclease/exonuclease/phosphatase family protein</fullName>
    </submittedName>
</protein>
<keyword evidence="4" id="KW-0378">Hydrolase</keyword>
<dbReference type="AlphaFoldDB" id="A0A953LXJ0"/>
<accession>A0A953LXJ0</accession>
<dbReference type="InterPro" id="IPR036691">
    <property type="entry name" value="Endo/exonu/phosph_ase_sf"/>
</dbReference>
<reference evidence="4" key="1">
    <citation type="journal article" date="2021" name="bioRxiv">
        <title>Unraveling nitrogen, sulfur and carbon metabolic pathways and microbial community transcriptional responses to substrate deprivation and toxicity stresses in a bioreactor mimicking anoxic brackish coastal sediment conditions.</title>
        <authorList>
            <person name="Martins P.D."/>
            <person name="Echeveste M.J."/>
            <person name="Arshad A."/>
            <person name="Kurth J."/>
            <person name="Ouboter H."/>
            <person name="Jetten M.S.M."/>
            <person name="Welte C.U."/>
        </authorList>
    </citation>
    <scope>NUCLEOTIDE SEQUENCE</scope>
    <source>
        <strain evidence="4">MAG_39</strain>
    </source>
</reference>
<sequence length="354" mass="40572">MKILLIRASFSLLFLILITATLLPLFRKEEWWIRIFDFPRIQIAVLSLILLLTYFLIVPTRKAVDTFLMLLLSLCILYQAYMMFPYSALARVQVKKSSSITPGAHFSMLISNVLMTNRNSEQYLGIIRELNPDLVLAAETDGWWDGQLKVLKDEYPYSVRYPLANTYGMVLYSKLKLIRPEVLFLVEPDVPSIHTLAELPTGDLMELYCLHPKPPHPRKTPDTTERDAELLLVAKRVREAALPVVVAGDLNDVAWSHTTALFQKISGLLDPRIGRGLYNTFDAKNPLLRFPLDHIFHSSHFRLVALERGPYFGSDHFPIFIALRYEPEKRAGQKAPPPDRKSKQEAEEKIEKAQ</sequence>
<dbReference type="GO" id="GO:0004519">
    <property type="term" value="F:endonuclease activity"/>
    <property type="evidence" value="ECO:0007669"/>
    <property type="project" value="UniProtKB-KW"/>
</dbReference>
<gene>
    <name evidence="4" type="ORF">K8I29_12525</name>
</gene>
<organism evidence="4 5">
    <name type="scientific">Candidatus Nitrobium versatile</name>
    <dbReference type="NCBI Taxonomy" id="2884831"/>
    <lineage>
        <taxon>Bacteria</taxon>
        <taxon>Pseudomonadati</taxon>
        <taxon>Nitrospirota</taxon>
        <taxon>Nitrospiria</taxon>
        <taxon>Nitrospirales</taxon>
        <taxon>Nitrospiraceae</taxon>
        <taxon>Candidatus Nitrobium</taxon>
    </lineage>
</organism>
<evidence type="ECO:0000256" key="2">
    <source>
        <dbReference type="SAM" id="Phobius"/>
    </source>
</evidence>
<feature type="transmembrane region" description="Helical" evidence="2">
    <location>
        <begin position="38"/>
        <end position="57"/>
    </location>
</feature>
<feature type="transmembrane region" description="Helical" evidence="2">
    <location>
        <begin position="6"/>
        <end position="26"/>
    </location>
</feature>
<reference evidence="4" key="2">
    <citation type="submission" date="2021-08" db="EMBL/GenBank/DDBJ databases">
        <authorList>
            <person name="Dalcin Martins P."/>
        </authorList>
    </citation>
    <scope>NUCLEOTIDE SEQUENCE</scope>
    <source>
        <strain evidence="4">MAG_39</strain>
    </source>
</reference>
<evidence type="ECO:0000259" key="3">
    <source>
        <dbReference type="Pfam" id="PF03372"/>
    </source>
</evidence>
<keyword evidence="4" id="KW-0540">Nuclease</keyword>